<dbReference type="EMBL" id="FOVI01000003">
    <property type="protein sequence ID" value="SFN26146.1"/>
    <property type="molecule type" value="Genomic_DNA"/>
</dbReference>
<name>A0A1I4XKL6_9FLAO</name>
<dbReference type="RefSeq" id="WP_091518895.1">
    <property type="nucleotide sequence ID" value="NZ_FOVI01000003.1"/>
</dbReference>
<keyword evidence="3" id="KW-1185">Reference proteome</keyword>
<feature type="chain" id="PRO_5011521702" evidence="1">
    <location>
        <begin position="19"/>
        <end position="151"/>
    </location>
</feature>
<gene>
    <name evidence="2" type="ORF">SAMN05421741_10323</name>
</gene>
<accession>A0A1I4XKL6</accession>
<dbReference type="OrthoDB" id="9831203at2"/>
<keyword evidence="1" id="KW-0732">Signal</keyword>
<evidence type="ECO:0000256" key="1">
    <source>
        <dbReference type="SAM" id="SignalP"/>
    </source>
</evidence>
<reference evidence="3" key="1">
    <citation type="submission" date="2016-10" db="EMBL/GenBank/DDBJ databases">
        <authorList>
            <person name="Varghese N."/>
            <person name="Submissions S."/>
        </authorList>
    </citation>
    <scope>NUCLEOTIDE SEQUENCE [LARGE SCALE GENOMIC DNA]</scope>
    <source>
        <strain evidence="3">DS-12</strain>
    </source>
</reference>
<protein>
    <submittedName>
        <fullName evidence="2">Uncharacterized protein</fullName>
    </submittedName>
</protein>
<evidence type="ECO:0000313" key="3">
    <source>
        <dbReference type="Proteomes" id="UP000199036"/>
    </source>
</evidence>
<dbReference type="AlphaFoldDB" id="A0A1I4XKL6"/>
<dbReference type="Proteomes" id="UP000199036">
    <property type="component" value="Unassembled WGS sequence"/>
</dbReference>
<feature type="signal peptide" evidence="1">
    <location>
        <begin position="1"/>
        <end position="18"/>
    </location>
</feature>
<sequence>MKKLICCVIGLTGLFANAQETKVTLEKPEQRIYAVRSIEFTGSHTGLITVSGNSTLNDLKEIEKTAQDYGISISFVNQKYNRNQLEYTELLYQNNGKWETLTFGTDNLRLLPFSISFSTDKKEGKETRKFSIKNNKNDRSGTSTDIVYQII</sequence>
<organism evidence="2 3">
    <name type="scientific">Paenimyroides ummariense</name>
    <dbReference type="NCBI Taxonomy" id="913024"/>
    <lineage>
        <taxon>Bacteria</taxon>
        <taxon>Pseudomonadati</taxon>
        <taxon>Bacteroidota</taxon>
        <taxon>Flavobacteriia</taxon>
        <taxon>Flavobacteriales</taxon>
        <taxon>Flavobacteriaceae</taxon>
        <taxon>Paenimyroides</taxon>
    </lineage>
</organism>
<dbReference type="STRING" id="913024.SAMN05421741_10323"/>
<evidence type="ECO:0000313" key="2">
    <source>
        <dbReference type="EMBL" id="SFN26146.1"/>
    </source>
</evidence>
<proteinExistence type="predicted"/>